<keyword evidence="5 9" id="KW-0997">Cell inner membrane</keyword>
<keyword evidence="3 9" id="KW-0813">Transport</keyword>
<feature type="domain" description="AprE-like long alpha-helical hairpin" evidence="11">
    <location>
        <begin position="99"/>
        <end position="287"/>
    </location>
</feature>
<evidence type="ECO:0000256" key="10">
    <source>
        <dbReference type="SAM" id="Coils"/>
    </source>
</evidence>
<protein>
    <recommendedName>
        <fullName evidence="9">Membrane fusion protein (MFP) family protein</fullName>
    </recommendedName>
</protein>
<comment type="caution">
    <text evidence="13">The sequence shown here is derived from an EMBL/GenBank/DDBJ whole genome shotgun (WGS) entry which is preliminary data.</text>
</comment>
<dbReference type="AlphaFoldDB" id="A0A7W4QBD4"/>
<reference evidence="13 14" key="1">
    <citation type="submission" date="2020-08" db="EMBL/GenBank/DDBJ databases">
        <authorList>
            <person name="Kim C.M."/>
        </authorList>
    </citation>
    <scope>NUCLEOTIDE SEQUENCE [LARGE SCALE GENOMIC DNA]</scope>
    <source>
        <strain evidence="13 14">UL070</strain>
    </source>
</reference>
<evidence type="ECO:0000259" key="11">
    <source>
        <dbReference type="Pfam" id="PF25994"/>
    </source>
</evidence>
<evidence type="ECO:0000259" key="12">
    <source>
        <dbReference type="Pfam" id="PF26002"/>
    </source>
</evidence>
<keyword evidence="7 9" id="KW-1133">Transmembrane helix</keyword>
<dbReference type="GO" id="GO:0005886">
    <property type="term" value="C:plasma membrane"/>
    <property type="evidence" value="ECO:0007669"/>
    <property type="project" value="UniProtKB-SubCell"/>
</dbReference>
<dbReference type="InterPro" id="IPR006144">
    <property type="entry name" value="Secretion_HlyD_CS"/>
</dbReference>
<dbReference type="InterPro" id="IPR010129">
    <property type="entry name" value="T1SS_HlyD"/>
</dbReference>
<keyword evidence="6 9" id="KW-0812">Transmembrane</keyword>
<evidence type="ECO:0000256" key="9">
    <source>
        <dbReference type="RuleBase" id="RU365093"/>
    </source>
</evidence>
<evidence type="ECO:0000313" key="13">
    <source>
        <dbReference type="EMBL" id="MBB2496817.1"/>
    </source>
</evidence>
<evidence type="ECO:0000256" key="2">
    <source>
        <dbReference type="ARBA" id="ARBA00009477"/>
    </source>
</evidence>
<dbReference type="PANTHER" id="PTHR30386">
    <property type="entry name" value="MEMBRANE FUSION SUBUNIT OF EMRAB-TOLC MULTIDRUG EFFLUX PUMP"/>
    <property type="match status" value="1"/>
</dbReference>
<evidence type="ECO:0000313" key="14">
    <source>
        <dbReference type="Proteomes" id="UP000542720"/>
    </source>
</evidence>
<accession>A0A7W4QBD4</accession>
<proteinExistence type="inferred from homology"/>
<dbReference type="NCBIfam" id="TIGR01843">
    <property type="entry name" value="type_I_hlyD"/>
    <property type="match status" value="1"/>
</dbReference>
<dbReference type="Pfam" id="PF25994">
    <property type="entry name" value="HH_AprE"/>
    <property type="match status" value="1"/>
</dbReference>
<dbReference type="InterPro" id="IPR058781">
    <property type="entry name" value="HH_AprE-like"/>
</dbReference>
<evidence type="ECO:0000256" key="1">
    <source>
        <dbReference type="ARBA" id="ARBA00004377"/>
    </source>
</evidence>
<keyword evidence="8 9" id="KW-0472">Membrane</keyword>
<feature type="domain" description="AprE-like beta-barrel" evidence="12">
    <location>
        <begin position="332"/>
        <end position="422"/>
    </location>
</feature>
<evidence type="ECO:0000256" key="3">
    <source>
        <dbReference type="ARBA" id="ARBA00022448"/>
    </source>
</evidence>
<evidence type="ECO:0000256" key="8">
    <source>
        <dbReference type="ARBA" id="ARBA00023136"/>
    </source>
</evidence>
<dbReference type="GO" id="GO:0009306">
    <property type="term" value="P:protein secretion"/>
    <property type="evidence" value="ECO:0007669"/>
    <property type="project" value="InterPro"/>
</dbReference>
<dbReference type="PANTHER" id="PTHR30386:SF17">
    <property type="entry name" value="ALKALINE PROTEASE SECRETION PROTEIN APRE"/>
    <property type="match status" value="1"/>
</dbReference>
<dbReference type="Proteomes" id="UP000542720">
    <property type="component" value="Unassembled WGS sequence"/>
</dbReference>
<sequence>MSLAQLKSPAQPSPAELRDAAKTARLGLWVIAIGLGGFILWAAFAPLAQGVAGQGTVVVAGERKTVQALAGGAVNEILVREGDHVKAGELLIQLNTVQAQAQLEVALGQWFSSRSVEARLSAERHGLESILWPEDLLERSEDPRAKRNMELQGNLFETRRAELTSRQQIMQNQAASLQEQLQAYIQIKSHLETQLDYQRKELTGLRELAAEGYVPRNRLFEAERNSAQLSAQLASGVSDIGKTRQAITESKLQYLQLQQNFRIEAESQLATTSAEASSLAERIKALEFEVSNAAIRSPVEGQVIGLTVHTVGGVIPAAQRLMDIVPFGSAWIIKAKFEPVVADRLKNGLPVNLRFSALNSATLPVVEGKVLTVSGDQLLDEQTRLPYFAVEVEVSPEAVARLQAHGLVVKPGMQAEVMVQTGQRTFLNYLMRPLEQRIRGALKEE</sequence>
<dbReference type="InterPro" id="IPR058982">
    <property type="entry name" value="Beta-barrel_AprE"/>
</dbReference>
<keyword evidence="10" id="KW-0175">Coiled coil</keyword>
<dbReference type="PROSITE" id="PS00543">
    <property type="entry name" value="HLYD_FAMILY"/>
    <property type="match status" value="1"/>
</dbReference>
<dbReference type="Pfam" id="PF26002">
    <property type="entry name" value="Beta-barrel_AprE"/>
    <property type="match status" value="1"/>
</dbReference>
<dbReference type="RefSeq" id="WP_183090352.1">
    <property type="nucleotide sequence ID" value="NZ_JACJUD010000006.1"/>
</dbReference>
<feature type="coiled-coil region" evidence="10">
    <location>
        <begin position="160"/>
        <end position="194"/>
    </location>
</feature>
<keyword evidence="14" id="KW-1185">Reference proteome</keyword>
<dbReference type="InterPro" id="IPR050739">
    <property type="entry name" value="MFP"/>
</dbReference>
<dbReference type="Gene3D" id="2.40.50.100">
    <property type="match status" value="1"/>
</dbReference>
<gene>
    <name evidence="13" type="ORF">H3H51_17470</name>
</gene>
<keyword evidence="4 9" id="KW-1003">Cell membrane</keyword>
<comment type="similarity">
    <text evidence="2 9">Belongs to the membrane fusion protein (MFP) (TC 8.A.1) family.</text>
</comment>
<dbReference type="SUPFAM" id="SSF111369">
    <property type="entry name" value="HlyD-like secretion proteins"/>
    <property type="match status" value="1"/>
</dbReference>
<evidence type="ECO:0000256" key="6">
    <source>
        <dbReference type="ARBA" id="ARBA00022692"/>
    </source>
</evidence>
<comment type="subcellular location">
    <subcellularLocation>
        <location evidence="1 9">Cell inner membrane</location>
        <topology evidence="1 9">Single-pass membrane protein</topology>
    </subcellularLocation>
</comment>
<evidence type="ECO:0000256" key="4">
    <source>
        <dbReference type="ARBA" id="ARBA00022475"/>
    </source>
</evidence>
<evidence type="ECO:0000256" key="7">
    <source>
        <dbReference type="ARBA" id="ARBA00022989"/>
    </source>
</evidence>
<name>A0A7W4QBD4_9GAMM</name>
<dbReference type="PRINTS" id="PR01490">
    <property type="entry name" value="RTXTOXIND"/>
</dbReference>
<organism evidence="13 14">
    <name type="scientific">Aquipseudomonas ullengensis</name>
    <dbReference type="NCBI Taxonomy" id="2759166"/>
    <lineage>
        <taxon>Bacteria</taxon>
        <taxon>Pseudomonadati</taxon>
        <taxon>Pseudomonadota</taxon>
        <taxon>Gammaproteobacteria</taxon>
        <taxon>Pseudomonadales</taxon>
        <taxon>Pseudomonadaceae</taxon>
        <taxon>Aquipseudomonas</taxon>
    </lineage>
</organism>
<evidence type="ECO:0000256" key="5">
    <source>
        <dbReference type="ARBA" id="ARBA00022519"/>
    </source>
</evidence>
<dbReference type="EMBL" id="JACJUD010000006">
    <property type="protein sequence ID" value="MBB2496817.1"/>
    <property type="molecule type" value="Genomic_DNA"/>
</dbReference>
<feature type="transmembrane region" description="Helical" evidence="9">
    <location>
        <begin position="26"/>
        <end position="44"/>
    </location>
</feature>